<dbReference type="PANTHER" id="PTHR30273:SF2">
    <property type="entry name" value="PROTEIN FECR"/>
    <property type="match status" value="1"/>
</dbReference>
<dbReference type="InterPro" id="IPR012373">
    <property type="entry name" value="Ferrdict_sens_TM"/>
</dbReference>
<feature type="domain" description="FecR protein" evidence="2">
    <location>
        <begin position="131"/>
        <end position="220"/>
    </location>
</feature>
<dbReference type="Gene3D" id="2.60.120.1440">
    <property type="match status" value="1"/>
</dbReference>
<keyword evidence="5" id="KW-1185">Reference proteome</keyword>
<keyword evidence="1" id="KW-0812">Transmembrane</keyword>
<dbReference type="PIRSF" id="PIRSF018266">
    <property type="entry name" value="FecR"/>
    <property type="match status" value="1"/>
</dbReference>
<organism evidence="4 5">
    <name type="scientific">Stenotrophomonas capsici</name>
    <dbReference type="NCBI Taxonomy" id="3110230"/>
    <lineage>
        <taxon>Bacteria</taxon>
        <taxon>Pseudomonadati</taxon>
        <taxon>Pseudomonadota</taxon>
        <taxon>Gammaproteobacteria</taxon>
        <taxon>Lysobacterales</taxon>
        <taxon>Lysobacteraceae</taxon>
        <taxon>Stenotrophomonas</taxon>
    </lineage>
</organism>
<evidence type="ECO:0000313" key="5">
    <source>
        <dbReference type="Proteomes" id="UP001301653"/>
    </source>
</evidence>
<dbReference type="Pfam" id="PF04773">
    <property type="entry name" value="FecR"/>
    <property type="match status" value="1"/>
</dbReference>
<feature type="domain" description="FecR N-terminal" evidence="3">
    <location>
        <begin position="15"/>
        <end position="55"/>
    </location>
</feature>
<evidence type="ECO:0000256" key="1">
    <source>
        <dbReference type="SAM" id="Phobius"/>
    </source>
</evidence>
<proteinExistence type="predicted"/>
<protein>
    <submittedName>
        <fullName evidence="4">FecR domain-containing protein</fullName>
    </submittedName>
</protein>
<evidence type="ECO:0000259" key="3">
    <source>
        <dbReference type="Pfam" id="PF16220"/>
    </source>
</evidence>
<dbReference type="InterPro" id="IPR032623">
    <property type="entry name" value="FecR_N"/>
</dbReference>
<dbReference type="Pfam" id="PF16220">
    <property type="entry name" value="DUF4880"/>
    <property type="match status" value="1"/>
</dbReference>
<gene>
    <name evidence="4" type="ORF">VA603_10970</name>
</gene>
<keyword evidence="1" id="KW-1133">Transmembrane helix</keyword>
<sequence length="337" mass="37282">MSQASSRADAEDPGQQALDWFLRHRQGELEAAQEAAFLAWLQHSPEHVRAYLRALNLHRQVGAAMAPTPARAGTGRAQGNVVPLFTVAPRHRQPQRAPRRWRWRALAGAACLLLAVGGLAPHLWPQPTRFSARNGQLRDIVLADGSKLRLNADSTVQVRMGWFGRQVELLHGEASFDVAADRRPFEVNVAGLRIRDIGTVFDVARRLQGTRIGVVSGEVEIWSGGGDTRRLAQLDAGRVVLVEHASQAVQPLDMPASMLLDWQQRKVSFLDERLDEVAAAFNRHNQVQVQVIDARAAAMRLSGSLEAHRIGALQSFLARDPRFVVERDGDTVRVSSR</sequence>
<keyword evidence="1" id="KW-0472">Membrane</keyword>
<accession>A0ABU5V411</accession>
<dbReference type="Proteomes" id="UP001301653">
    <property type="component" value="Unassembled WGS sequence"/>
</dbReference>
<feature type="transmembrane region" description="Helical" evidence="1">
    <location>
        <begin position="105"/>
        <end position="124"/>
    </location>
</feature>
<name>A0ABU5V411_9GAMM</name>
<dbReference type="RefSeq" id="WP_323438847.1">
    <property type="nucleotide sequence ID" value="NZ_JAYFUH010000182.1"/>
</dbReference>
<evidence type="ECO:0000313" key="4">
    <source>
        <dbReference type="EMBL" id="MEA5668056.1"/>
    </source>
</evidence>
<comment type="caution">
    <text evidence="4">The sequence shown here is derived from an EMBL/GenBank/DDBJ whole genome shotgun (WGS) entry which is preliminary data.</text>
</comment>
<reference evidence="4 5" key="1">
    <citation type="submission" date="2023-12" db="EMBL/GenBank/DDBJ databases">
        <title>Stenotrophomonas guangdongensis sp. nov., isolated from wilted pepper plants (Capsicum annuum).</title>
        <authorList>
            <person name="Qiu M."/>
            <person name="Li Y."/>
            <person name="Liu Q."/>
            <person name="Zhang X."/>
            <person name="Huang Y."/>
            <person name="Guo R."/>
            <person name="Hu M."/>
            <person name="Zhou J."/>
            <person name="Zhou X."/>
        </authorList>
    </citation>
    <scope>NUCLEOTIDE SEQUENCE [LARGE SCALE GENOMIC DNA]</scope>
    <source>
        <strain evidence="4 5">MH1</strain>
    </source>
</reference>
<evidence type="ECO:0000259" key="2">
    <source>
        <dbReference type="Pfam" id="PF04773"/>
    </source>
</evidence>
<dbReference type="PANTHER" id="PTHR30273">
    <property type="entry name" value="PERIPLASMIC SIGNAL SENSOR AND SIGMA FACTOR ACTIVATOR FECR-RELATED"/>
    <property type="match status" value="1"/>
</dbReference>
<dbReference type="InterPro" id="IPR006860">
    <property type="entry name" value="FecR"/>
</dbReference>
<dbReference type="EMBL" id="JAYFUH010000182">
    <property type="protein sequence ID" value="MEA5668056.1"/>
    <property type="molecule type" value="Genomic_DNA"/>
</dbReference>